<keyword evidence="1" id="KW-0547">Nucleotide-binding</keyword>
<organism evidence="1 2">
    <name type="scientific">Pyrus ussuriensis x Pyrus communis</name>
    <dbReference type="NCBI Taxonomy" id="2448454"/>
    <lineage>
        <taxon>Eukaryota</taxon>
        <taxon>Viridiplantae</taxon>
        <taxon>Streptophyta</taxon>
        <taxon>Embryophyta</taxon>
        <taxon>Tracheophyta</taxon>
        <taxon>Spermatophyta</taxon>
        <taxon>Magnoliopsida</taxon>
        <taxon>eudicotyledons</taxon>
        <taxon>Gunneridae</taxon>
        <taxon>Pentapetalae</taxon>
        <taxon>rosids</taxon>
        <taxon>fabids</taxon>
        <taxon>Rosales</taxon>
        <taxon>Rosaceae</taxon>
        <taxon>Amygdaloideae</taxon>
        <taxon>Maleae</taxon>
        <taxon>Pyrus</taxon>
    </lineage>
</organism>
<proteinExistence type="predicted"/>
<keyword evidence="1" id="KW-0378">Hydrolase</keyword>
<keyword evidence="2" id="KW-1185">Reference proteome</keyword>
<evidence type="ECO:0000313" key="1">
    <source>
        <dbReference type="EMBL" id="KAB2621080.1"/>
    </source>
</evidence>
<accession>A0A5N5H6S5</accession>
<reference evidence="1 2" key="2">
    <citation type="submission" date="2019-11" db="EMBL/GenBank/DDBJ databases">
        <title>A de novo genome assembly of a pear dwarfing rootstock.</title>
        <authorList>
            <person name="Wang F."/>
            <person name="Wang J."/>
            <person name="Li S."/>
            <person name="Zhang Y."/>
            <person name="Fang M."/>
            <person name="Ma L."/>
            <person name="Zhao Y."/>
            <person name="Jiang S."/>
        </authorList>
    </citation>
    <scope>NUCLEOTIDE SEQUENCE [LARGE SCALE GENOMIC DNA]</scope>
    <source>
        <strain evidence="1">S2</strain>
        <tissue evidence="1">Leaf</tissue>
    </source>
</reference>
<name>A0A5N5H6S5_9ROSA</name>
<protein>
    <submittedName>
        <fullName evidence="1">Pre-mRNA-processing ATP-dependent RNA helicase PRP5-like</fullName>
    </submittedName>
</protein>
<keyword evidence="1" id="KW-0347">Helicase</keyword>
<evidence type="ECO:0000313" key="2">
    <source>
        <dbReference type="Proteomes" id="UP000327157"/>
    </source>
</evidence>
<comment type="caution">
    <text evidence="1">The sequence shown here is derived from an EMBL/GenBank/DDBJ whole genome shotgun (WGS) entry which is preliminary data.</text>
</comment>
<dbReference type="AlphaFoldDB" id="A0A5N5H6S5"/>
<sequence>MWTTPTPPFFKINVDDTWMAHLHAKVSIIIRKAKSLVQASSEKTKAEAKLARMKLAHKHYIDHAIIESDSKVVIHTLSNFMCKGAWPIFPIVNTIPIPSPSLVMVLPRDGLPCLLLDEF</sequence>
<dbReference type="Proteomes" id="UP000327157">
    <property type="component" value="Unassembled WGS sequence"/>
</dbReference>
<gene>
    <name evidence="1" type="ORF">D8674_037659</name>
</gene>
<reference evidence="1 2" key="1">
    <citation type="submission" date="2019-09" db="EMBL/GenBank/DDBJ databases">
        <authorList>
            <person name="Ou C."/>
        </authorList>
    </citation>
    <scope>NUCLEOTIDE SEQUENCE [LARGE SCALE GENOMIC DNA]</scope>
    <source>
        <strain evidence="1">S2</strain>
        <tissue evidence="1">Leaf</tissue>
    </source>
</reference>
<dbReference type="EMBL" id="SMOL01000243">
    <property type="protein sequence ID" value="KAB2621080.1"/>
    <property type="molecule type" value="Genomic_DNA"/>
</dbReference>
<dbReference type="GO" id="GO:0004386">
    <property type="term" value="F:helicase activity"/>
    <property type="evidence" value="ECO:0007669"/>
    <property type="project" value="UniProtKB-KW"/>
</dbReference>
<keyword evidence="1" id="KW-0067">ATP-binding</keyword>